<comment type="caution">
    <text evidence="2">The sequence shown here is derived from an EMBL/GenBank/DDBJ whole genome shotgun (WGS) entry which is preliminary data.</text>
</comment>
<protein>
    <recommendedName>
        <fullName evidence="4">Flagellar protein FliL</fullName>
    </recommendedName>
</protein>
<keyword evidence="3" id="KW-1185">Reference proteome</keyword>
<dbReference type="OrthoDB" id="291666at2"/>
<dbReference type="Proteomes" id="UP000315471">
    <property type="component" value="Unassembled WGS sequence"/>
</dbReference>
<keyword evidence="1" id="KW-0472">Membrane</keyword>
<proteinExistence type="predicted"/>
<keyword evidence="1" id="KW-0812">Transmembrane</keyword>
<keyword evidence="1" id="KW-1133">Transmembrane helix</keyword>
<organism evidence="2 3">
    <name type="scientific">Novipirellula aureliae</name>
    <dbReference type="NCBI Taxonomy" id="2527966"/>
    <lineage>
        <taxon>Bacteria</taxon>
        <taxon>Pseudomonadati</taxon>
        <taxon>Planctomycetota</taxon>
        <taxon>Planctomycetia</taxon>
        <taxon>Pirellulales</taxon>
        <taxon>Pirellulaceae</taxon>
        <taxon>Novipirellula</taxon>
    </lineage>
</organism>
<evidence type="ECO:0000256" key="1">
    <source>
        <dbReference type="SAM" id="Phobius"/>
    </source>
</evidence>
<feature type="transmembrane region" description="Helical" evidence="1">
    <location>
        <begin position="29"/>
        <end position="49"/>
    </location>
</feature>
<evidence type="ECO:0000313" key="2">
    <source>
        <dbReference type="EMBL" id="TWU43323.1"/>
    </source>
</evidence>
<accession>A0A5C6E0V3</accession>
<evidence type="ECO:0000313" key="3">
    <source>
        <dbReference type="Proteomes" id="UP000315471"/>
    </source>
</evidence>
<gene>
    <name evidence="2" type="ORF">Q31b_23620</name>
</gene>
<dbReference type="EMBL" id="SJPY01000003">
    <property type="protein sequence ID" value="TWU43323.1"/>
    <property type="molecule type" value="Genomic_DNA"/>
</dbReference>
<dbReference type="AlphaFoldDB" id="A0A5C6E0V3"/>
<evidence type="ECO:0008006" key="4">
    <source>
        <dbReference type="Google" id="ProtNLM"/>
    </source>
</evidence>
<reference evidence="2 3" key="1">
    <citation type="submission" date="2019-02" db="EMBL/GenBank/DDBJ databases">
        <title>Deep-cultivation of Planctomycetes and their phenomic and genomic characterization uncovers novel biology.</title>
        <authorList>
            <person name="Wiegand S."/>
            <person name="Jogler M."/>
            <person name="Boedeker C."/>
            <person name="Pinto D."/>
            <person name="Vollmers J."/>
            <person name="Rivas-Marin E."/>
            <person name="Kohn T."/>
            <person name="Peeters S.H."/>
            <person name="Heuer A."/>
            <person name="Rast P."/>
            <person name="Oberbeckmann S."/>
            <person name="Bunk B."/>
            <person name="Jeske O."/>
            <person name="Meyerdierks A."/>
            <person name="Storesund J.E."/>
            <person name="Kallscheuer N."/>
            <person name="Luecker S."/>
            <person name="Lage O.M."/>
            <person name="Pohl T."/>
            <person name="Merkel B.J."/>
            <person name="Hornburger P."/>
            <person name="Mueller R.-W."/>
            <person name="Bruemmer F."/>
            <person name="Labrenz M."/>
            <person name="Spormann A.M."/>
            <person name="Op Den Camp H."/>
            <person name="Overmann J."/>
            <person name="Amann R."/>
            <person name="Jetten M.S.M."/>
            <person name="Mascher T."/>
            <person name="Medema M.H."/>
            <person name="Devos D.P."/>
            <person name="Kaster A.-K."/>
            <person name="Ovreas L."/>
            <person name="Rohde M."/>
            <person name="Galperin M.Y."/>
            <person name="Jogler C."/>
        </authorList>
    </citation>
    <scope>NUCLEOTIDE SEQUENCE [LARGE SCALE GENOMIC DNA]</scope>
    <source>
        <strain evidence="2 3">Q31b</strain>
    </source>
</reference>
<name>A0A5C6E0V3_9BACT</name>
<sequence>MADEAEKTENENEVAENTVEVKSGSGRGLVIAFVATIVLLESAMFFFMVPSAEQVSAMAEAKLIESVQEDEREAEEMQSNENKVVEIQIGQFGETFSPIDTEREFRLELSLYGLIREKNKEVIDKEIEEKQGRLRHAIRMKIRTSALTELQENQLGLLERRILTTCNHLLEKDYFLGVGFNNYQLIPD</sequence>